<dbReference type="GO" id="GO:0016020">
    <property type="term" value="C:membrane"/>
    <property type="evidence" value="ECO:0007669"/>
    <property type="project" value="TreeGrafter"/>
</dbReference>
<dbReference type="AlphaFoldDB" id="M0E3T3"/>
<dbReference type="eggNOG" id="arCOG03914">
    <property type="taxonomic scope" value="Archaea"/>
</dbReference>
<dbReference type="InterPro" id="IPR029865">
    <property type="entry name" value="KIAA0319-like"/>
</dbReference>
<feature type="region of interest" description="Disordered" evidence="3">
    <location>
        <begin position="293"/>
        <end position="314"/>
    </location>
</feature>
<keyword evidence="1" id="KW-0479">Metal-binding</keyword>
<reference evidence="5 6" key="1">
    <citation type="journal article" date="2014" name="PLoS Genet.">
        <title>Phylogenetically driven sequencing of extremely halophilic archaea reveals strategies for static and dynamic osmo-response.</title>
        <authorList>
            <person name="Becker E.A."/>
            <person name="Seitzer P.M."/>
            <person name="Tritt A."/>
            <person name="Larsen D."/>
            <person name="Krusor M."/>
            <person name="Yao A.I."/>
            <person name="Wu D."/>
            <person name="Madern D."/>
            <person name="Eisen J.A."/>
            <person name="Darling A.E."/>
            <person name="Facciotti M.T."/>
        </authorList>
    </citation>
    <scope>NUCLEOTIDE SEQUENCE [LARGE SCALE GENOMIC DNA]</scope>
    <source>
        <strain evidence="5 6">DSM 1137</strain>
    </source>
</reference>
<organism evidence="5 6">
    <name type="scientific">Halorubrum saccharovorum DSM 1137</name>
    <dbReference type="NCBI Taxonomy" id="1227484"/>
    <lineage>
        <taxon>Archaea</taxon>
        <taxon>Methanobacteriati</taxon>
        <taxon>Methanobacteriota</taxon>
        <taxon>Stenosarchaea group</taxon>
        <taxon>Halobacteria</taxon>
        <taxon>Halobacteriales</taxon>
        <taxon>Haloferacaceae</taxon>
        <taxon>Halorubrum</taxon>
    </lineage>
</organism>
<dbReference type="InterPro" id="IPR013783">
    <property type="entry name" value="Ig-like_fold"/>
</dbReference>
<dbReference type="SUPFAM" id="SSF49344">
    <property type="entry name" value="CBD9-like"/>
    <property type="match status" value="1"/>
</dbReference>
<dbReference type="GO" id="GO:0005507">
    <property type="term" value="F:copper ion binding"/>
    <property type="evidence" value="ECO:0007669"/>
    <property type="project" value="InterPro"/>
</dbReference>
<feature type="domain" description="PKD" evidence="4">
    <location>
        <begin position="391"/>
        <end position="473"/>
    </location>
</feature>
<dbReference type="PATRIC" id="fig|1227484.4.peg.1523"/>
<dbReference type="CDD" id="cd00146">
    <property type="entry name" value="PKD"/>
    <property type="match status" value="2"/>
</dbReference>
<dbReference type="STRING" id="1227484.C471_07495"/>
<dbReference type="SUPFAM" id="SSF49503">
    <property type="entry name" value="Cupredoxins"/>
    <property type="match status" value="1"/>
</dbReference>
<dbReference type="InterPro" id="IPR010502">
    <property type="entry name" value="Carb-bd_dom_fam9"/>
</dbReference>
<name>M0E3T3_9EURY</name>
<dbReference type="InterPro" id="IPR008972">
    <property type="entry name" value="Cupredoxin"/>
</dbReference>
<dbReference type="eggNOG" id="arCOG02546">
    <property type="taxonomic scope" value="Archaea"/>
</dbReference>
<dbReference type="GO" id="GO:0009055">
    <property type="term" value="F:electron transfer activity"/>
    <property type="evidence" value="ECO:0007669"/>
    <property type="project" value="InterPro"/>
</dbReference>
<dbReference type="Pfam" id="PF18911">
    <property type="entry name" value="PKD_4"/>
    <property type="match status" value="2"/>
</dbReference>
<keyword evidence="2" id="KW-0186">Copper</keyword>
<proteinExistence type="predicted"/>
<evidence type="ECO:0000259" key="4">
    <source>
        <dbReference type="PROSITE" id="PS50093"/>
    </source>
</evidence>
<gene>
    <name evidence="5" type="ORF">C471_07495</name>
</gene>
<dbReference type="GO" id="GO:0031410">
    <property type="term" value="C:cytoplasmic vesicle"/>
    <property type="evidence" value="ECO:0007669"/>
    <property type="project" value="TreeGrafter"/>
</dbReference>
<dbReference type="GO" id="GO:0016052">
    <property type="term" value="P:carbohydrate catabolic process"/>
    <property type="evidence" value="ECO:0007669"/>
    <property type="project" value="InterPro"/>
</dbReference>
<dbReference type="Pfam" id="PF06452">
    <property type="entry name" value="CBM9_1"/>
    <property type="match status" value="1"/>
</dbReference>
<evidence type="ECO:0000313" key="6">
    <source>
        <dbReference type="Proteomes" id="UP000011514"/>
    </source>
</evidence>
<accession>M0E3T3</accession>
<feature type="compositionally biased region" description="Polar residues" evidence="3">
    <location>
        <begin position="302"/>
        <end position="314"/>
    </location>
</feature>
<evidence type="ECO:0000256" key="1">
    <source>
        <dbReference type="ARBA" id="ARBA00022723"/>
    </source>
</evidence>
<dbReference type="GO" id="GO:0030246">
    <property type="term" value="F:carbohydrate binding"/>
    <property type="evidence" value="ECO:0007669"/>
    <property type="project" value="InterPro"/>
</dbReference>
<dbReference type="PANTHER" id="PTHR46182">
    <property type="entry name" value="FI19480P1"/>
    <property type="match status" value="1"/>
</dbReference>
<dbReference type="Pfam" id="PF00127">
    <property type="entry name" value="Copper-bind"/>
    <property type="match status" value="1"/>
</dbReference>
<feature type="domain" description="PKD" evidence="4">
    <location>
        <begin position="304"/>
        <end position="392"/>
    </location>
</feature>
<comment type="caution">
    <text evidence="5">The sequence shown here is derived from an EMBL/GenBank/DDBJ whole genome shotgun (WGS) entry which is preliminary data.</text>
</comment>
<dbReference type="Proteomes" id="UP000011514">
    <property type="component" value="Unassembled WGS sequence"/>
</dbReference>
<evidence type="ECO:0000313" key="5">
    <source>
        <dbReference type="EMBL" id="ELZ41009.1"/>
    </source>
</evidence>
<dbReference type="SMART" id="SM00089">
    <property type="entry name" value="PKD"/>
    <property type="match status" value="2"/>
</dbReference>
<dbReference type="PANTHER" id="PTHR46182:SF2">
    <property type="entry name" value="FI19480P1"/>
    <property type="match status" value="1"/>
</dbReference>
<dbReference type="InterPro" id="IPR022409">
    <property type="entry name" value="PKD/Chitinase_dom"/>
</dbReference>
<dbReference type="InterPro" id="IPR000923">
    <property type="entry name" value="BlueCu_1"/>
</dbReference>
<evidence type="ECO:0000256" key="3">
    <source>
        <dbReference type="SAM" id="MobiDB-lite"/>
    </source>
</evidence>
<dbReference type="InterPro" id="IPR035986">
    <property type="entry name" value="PKD_dom_sf"/>
</dbReference>
<dbReference type="InterPro" id="IPR000601">
    <property type="entry name" value="PKD_dom"/>
</dbReference>
<dbReference type="eggNOG" id="arCOG11135">
    <property type="taxonomic scope" value="Archaea"/>
</dbReference>
<evidence type="ECO:0000256" key="2">
    <source>
        <dbReference type="ARBA" id="ARBA00023008"/>
    </source>
</evidence>
<dbReference type="Gene3D" id="2.60.40.1190">
    <property type="match status" value="1"/>
</dbReference>
<dbReference type="Gene3D" id="2.60.40.420">
    <property type="entry name" value="Cupredoxins - blue copper proteins"/>
    <property type="match status" value="2"/>
</dbReference>
<protein>
    <submittedName>
        <fullName evidence="5">PKD domain-containing protein</fullName>
    </submittedName>
</protein>
<sequence>MHVWMGVSPDSIADLTNPTLELTAGETYTVEWTNTDGEDHNFVIADADGNELVSSETVSEEGATQSVEFTATEEMATYYSGPHSESQNGSIDVGSGIEPTPTEYTVQQTGGGTAEEPAFTLEPEGDVFDDVDGDSDPSGPDDLSADVYLGYDADALYLTVEVTDDTHTAISGVDMWQADSIQWAVGSGDTYGPEYGLSRVDGSTSVHRWIDGNAQSRTDAIDATTSRSGSTTTYDAAVPWEALFAESKGPGDSFPFSVLVNESDDDGRDGVLEWALPAISSDKSVSSLGSLTLAEGSGGGNESPTAEFTASSTSVAPGDVVTLDASNSSDPDGSIESYGWTFGDGSSATGQSVDHSYGSAGQYDVTLTVTDDGGSTATATQTITVDANESPTADFTASSTSVAPGDVVTLDASNSSDPDGSIESYEWTFGDGSSATGQSVDHSYDSAGEYDVTLTVTDDVGATATATQTITVEDAGPPTFEFRGQIGGWVGIAPSSIEGDTNPTLTLQEGETYKIGWTEGDGFGHNIAIRDGDGNVVGDLQTQRTSDPGDGQWLTFTASSEMAEYVCEPHQVTMAGNIEVV</sequence>
<dbReference type="PROSITE" id="PS50093">
    <property type="entry name" value="PKD"/>
    <property type="match status" value="2"/>
</dbReference>
<dbReference type="Gene3D" id="2.60.40.10">
    <property type="entry name" value="Immunoglobulins"/>
    <property type="match status" value="2"/>
</dbReference>
<keyword evidence="6" id="KW-1185">Reference proteome</keyword>
<dbReference type="GO" id="GO:0004553">
    <property type="term" value="F:hydrolase activity, hydrolyzing O-glycosyl compounds"/>
    <property type="evidence" value="ECO:0007669"/>
    <property type="project" value="InterPro"/>
</dbReference>
<dbReference type="EMBL" id="AOJE01000021">
    <property type="protein sequence ID" value="ELZ41009.1"/>
    <property type="molecule type" value="Genomic_DNA"/>
</dbReference>
<dbReference type="SUPFAM" id="SSF49299">
    <property type="entry name" value="PKD domain"/>
    <property type="match status" value="2"/>
</dbReference>